<dbReference type="PANTHER" id="PTHR10953">
    <property type="entry name" value="UBIQUITIN-ACTIVATING ENZYME E1"/>
    <property type="match status" value="1"/>
</dbReference>
<dbReference type="InterPro" id="IPR000594">
    <property type="entry name" value="ThiF_NAD_FAD-bd"/>
</dbReference>
<protein>
    <submittedName>
        <fullName evidence="3">Molybdopterin-synthase adenylyltransferase</fullName>
        <ecNumber evidence="3">2.7.7.80</ecNumber>
    </submittedName>
</protein>
<dbReference type="GO" id="GO:0008641">
    <property type="term" value="F:ubiquitin-like modifier activating enzyme activity"/>
    <property type="evidence" value="ECO:0007669"/>
    <property type="project" value="InterPro"/>
</dbReference>
<dbReference type="FunFam" id="3.40.50.720:FF:000080">
    <property type="entry name" value="Thiazole biosynthesis adenylyltransferase ThiF"/>
    <property type="match status" value="1"/>
</dbReference>
<dbReference type="GO" id="GO:0061605">
    <property type="term" value="F:molybdopterin-synthase adenylyltransferase activity"/>
    <property type="evidence" value="ECO:0007669"/>
    <property type="project" value="UniProtKB-EC"/>
</dbReference>
<dbReference type="AlphaFoldDB" id="A0A1P8WA71"/>
<dbReference type="GO" id="GO:0005829">
    <property type="term" value="C:cytosol"/>
    <property type="evidence" value="ECO:0007669"/>
    <property type="project" value="TreeGrafter"/>
</dbReference>
<dbReference type="Proteomes" id="UP000187735">
    <property type="component" value="Chromosome"/>
</dbReference>
<dbReference type="STRING" id="1891926.Fuma_00539"/>
<proteinExistence type="inferred from homology"/>
<dbReference type="OrthoDB" id="9804286at2"/>
<evidence type="ECO:0000313" key="4">
    <source>
        <dbReference type="Proteomes" id="UP000187735"/>
    </source>
</evidence>
<keyword evidence="3" id="KW-0808">Transferase</keyword>
<dbReference type="Gene3D" id="3.40.50.720">
    <property type="entry name" value="NAD(P)-binding Rossmann-like Domain"/>
    <property type="match status" value="1"/>
</dbReference>
<evidence type="ECO:0000256" key="1">
    <source>
        <dbReference type="ARBA" id="ARBA00009919"/>
    </source>
</evidence>
<dbReference type="RefSeq" id="WP_077022778.1">
    <property type="nucleotide sequence ID" value="NZ_CP017641.1"/>
</dbReference>
<organism evidence="3 4">
    <name type="scientific">Fuerstiella marisgermanici</name>
    <dbReference type="NCBI Taxonomy" id="1891926"/>
    <lineage>
        <taxon>Bacteria</taxon>
        <taxon>Pseudomonadati</taxon>
        <taxon>Planctomycetota</taxon>
        <taxon>Planctomycetia</taxon>
        <taxon>Planctomycetales</taxon>
        <taxon>Planctomycetaceae</taxon>
        <taxon>Fuerstiella</taxon>
    </lineage>
</organism>
<dbReference type="InterPro" id="IPR045886">
    <property type="entry name" value="ThiF/MoeB/HesA"/>
</dbReference>
<accession>A0A1P8WA71</accession>
<dbReference type="Pfam" id="PF00899">
    <property type="entry name" value="ThiF"/>
    <property type="match status" value="1"/>
</dbReference>
<sequence length="345" mass="37094">MNSDSRYQKQILFDGVGQAGQQALAERRVLLVGCGALGCVLADALTRAGVGFLRIVDRDFVELSNLQRQTLFTEDDVTAHLPKAIAAVNRLQRINSSIEIEPIVADADFNNVRGFAEGVDLIMDGTDNFEIRYLINDVSLETGIPWIFTGCTGSHGQMMPVIPGRTACLRCLMQNPPPPGSTETCDTAGVLGPAIGVIASLQAAMALKILTGHKDAVPQQLTIVDVWNLSFRQMDVSKLRESTECPACKKGERLWLDGAQSAGSTILCGRNAVQISPPEKTRLSLPELAKRLESAGVVTSNPFLVRVAVAESDLEVTVFPDGRAIVKGTEDPAAARAIYSRYVGT</sequence>
<dbReference type="KEGG" id="fmr:Fuma_00539"/>
<evidence type="ECO:0000259" key="2">
    <source>
        <dbReference type="Pfam" id="PF00899"/>
    </source>
</evidence>
<keyword evidence="4" id="KW-1185">Reference proteome</keyword>
<dbReference type="InterPro" id="IPR035985">
    <property type="entry name" value="Ubiquitin-activating_enz"/>
</dbReference>
<feature type="domain" description="THIF-type NAD/FAD binding fold" evidence="2">
    <location>
        <begin position="7"/>
        <end position="241"/>
    </location>
</feature>
<dbReference type="EMBL" id="CP017641">
    <property type="protein sequence ID" value="APZ90955.1"/>
    <property type="molecule type" value="Genomic_DNA"/>
</dbReference>
<evidence type="ECO:0000313" key="3">
    <source>
        <dbReference type="EMBL" id="APZ90955.1"/>
    </source>
</evidence>
<gene>
    <name evidence="3" type="primary">moeB_2</name>
    <name evidence="3" type="ORF">Fuma_00539</name>
</gene>
<keyword evidence="3" id="KW-0548">Nucleotidyltransferase</keyword>
<dbReference type="GO" id="GO:0004792">
    <property type="term" value="F:thiosulfate-cyanide sulfurtransferase activity"/>
    <property type="evidence" value="ECO:0007669"/>
    <property type="project" value="TreeGrafter"/>
</dbReference>
<dbReference type="PANTHER" id="PTHR10953:SF102">
    <property type="entry name" value="ADENYLYLTRANSFERASE AND SULFURTRANSFERASE MOCS3"/>
    <property type="match status" value="1"/>
</dbReference>
<dbReference type="SUPFAM" id="SSF69572">
    <property type="entry name" value="Activating enzymes of the ubiquitin-like proteins"/>
    <property type="match status" value="1"/>
</dbReference>
<reference evidence="3 4" key="1">
    <citation type="journal article" date="2016" name="Front. Microbiol.">
        <title>Fuerstia marisgermanicae gen. nov., sp. nov., an Unusual Member of the Phylum Planctomycetes from the German Wadden Sea.</title>
        <authorList>
            <person name="Kohn T."/>
            <person name="Heuer A."/>
            <person name="Jogler M."/>
            <person name="Vollmers J."/>
            <person name="Boedeker C."/>
            <person name="Bunk B."/>
            <person name="Rast P."/>
            <person name="Borchert D."/>
            <person name="Glockner I."/>
            <person name="Freese H.M."/>
            <person name="Klenk H.P."/>
            <person name="Overmann J."/>
            <person name="Kaster A.K."/>
            <person name="Rohde M."/>
            <person name="Wiegand S."/>
            <person name="Jogler C."/>
        </authorList>
    </citation>
    <scope>NUCLEOTIDE SEQUENCE [LARGE SCALE GENOMIC DNA]</scope>
    <source>
        <strain evidence="3 4">NH11</strain>
    </source>
</reference>
<dbReference type="GO" id="GO:0008146">
    <property type="term" value="F:sulfotransferase activity"/>
    <property type="evidence" value="ECO:0007669"/>
    <property type="project" value="TreeGrafter"/>
</dbReference>
<name>A0A1P8WA71_9PLAN</name>
<dbReference type="EC" id="2.7.7.80" evidence="3"/>
<comment type="similarity">
    <text evidence="1">Belongs to the HesA/MoeB/ThiF family.</text>
</comment>
<dbReference type="CDD" id="cd00757">
    <property type="entry name" value="ThiF_MoeB_HesA_family"/>
    <property type="match status" value="1"/>
</dbReference>